<keyword evidence="2" id="KW-1185">Reference proteome</keyword>
<dbReference type="Gramene" id="ONK55232">
    <property type="protein sequence ID" value="ONK55232"/>
    <property type="gene ID" value="A4U43_UnF6090"/>
</dbReference>
<protein>
    <submittedName>
        <fullName evidence="1">Uncharacterized protein</fullName>
    </submittedName>
</protein>
<organism evidence="1 2">
    <name type="scientific">Asparagus officinalis</name>
    <name type="common">Garden asparagus</name>
    <dbReference type="NCBI Taxonomy" id="4686"/>
    <lineage>
        <taxon>Eukaryota</taxon>
        <taxon>Viridiplantae</taxon>
        <taxon>Streptophyta</taxon>
        <taxon>Embryophyta</taxon>
        <taxon>Tracheophyta</taxon>
        <taxon>Spermatophyta</taxon>
        <taxon>Magnoliopsida</taxon>
        <taxon>Liliopsida</taxon>
        <taxon>Asparagales</taxon>
        <taxon>Asparagaceae</taxon>
        <taxon>Asparagoideae</taxon>
        <taxon>Asparagus</taxon>
    </lineage>
</organism>
<dbReference type="AlphaFoldDB" id="A0A1R3L6J4"/>
<evidence type="ECO:0000313" key="1">
    <source>
        <dbReference type="EMBL" id="ONK55232.1"/>
    </source>
</evidence>
<reference evidence="2" key="1">
    <citation type="journal article" date="2017" name="Nat. Commun.">
        <title>The asparagus genome sheds light on the origin and evolution of a young Y chromosome.</title>
        <authorList>
            <person name="Harkess A."/>
            <person name="Zhou J."/>
            <person name="Xu C."/>
            <person name="Bowers J.E."/>
            <person name="Van der Hulst R."/>
            <person name="Ayyampalayam S."/>
            <person name="Mercati F."/>
            <person name="Riccardi P."/>
            <person name="McKain M.R."/>
            <person name="Kakrana A."/>
            <person name="Tang H."/>
            <person name="Ray J."/>
            <person name="Groenendijk J."/>
            <person name="Arikit S."/>
            <person name="Mathioni S.M."/>
            <person name="Nakano M."/>
            <person name="Shan H."/>
            <person name="Telgmann-Rauber A."/>
            <person name="Kanno A."/>
            <person name="Yue Z."/>
            <person name="Chen H."/>
            <person name="Li W."/>
            <person name="Chen Y."/>
            <person name="Xu X."/>
            <person name="Zhang Y."/>
            <person name="Luo S."/>
            <person name="Chen H."/>
            <person name="Gao J."/>
            <person name="Mao Z."/>
            <person name="Pires J.C."/>
            <person name="Luo M."/>
            <person name="Kudrna D."/>
            <person name="Wing R.A."/>
            <person name="Meyers B.C."/>
            <person name="Yi K."/>
            <person name="Kong H."/>
            <person name="Lavrijsen P."/>
            <person name="Sunseri F."/>
            <person name="Falavigna A."/>
            <person name="Ye Y."/>
            <person name="Leebens-Mack J.H."/>
            <person name="Chen G."/>
        </authorList>
    </citation>
    <scope>NUCLEOTIDE SEQUENCE [LARGE SCALE GENOMIC DNA]</scope>
    <source>
        <strain evidence="2">cv. DH0086</strain>
    </source>
</reference>
<name>A0A1R3L6J4_ASPOF</name>
<dbReference type="EMBL" id="KV863640">
    <property type="protein sequence ID" value="ONK55232.1"/>
    <property type="molecule type" value="Genomic_DNA"/>
</dbReference>
<evidence type="ECO:0000313" key="2">
    <source>
        <dbReference type="Proteomes" id="UP000243459"/>
    </source>
</evidence>
<accession>A0A1R3L6J4</accession>
<proteinExistence type="predicted"/>
<dbReference type="Proteomes" id="UP000243459">
    <property type="component" value="Unassembled WGS sequence"/>
</dbReference>
<sequence length="133" mass="14300">MQYRKLIEFWLVDFANTSSTLCAFVVSFPPKLPHPHEPLVLLPLVEGLEVIFEVEVSRALAVVNKADVGGGGGLEEEALVLKGVEAAPLAASMEDPAREVHKAIGVSVARIRDGDRRGLKELDDSAEGAGRRS</sequence>
<gene>
    <name evidence="1" type="ORF">A4U43_UnF6090</name>
</gene>